<dbReference type="EMBL" id="HBUF01373640">
    <property type="protein sequence ID" value="CAG6727295.1"/>
    <property type="molecule type" value="Transcribed_RNA"/>
</dbReference>
<dbReference type="AlphaFoldDB" id="A0A8D8YEH1"/>
<accession>A0A8D8YEH1</accession>
<protein>
    <submittedName>
        <fullName evidence="1">Uncharacterized protein</fullName>
    </submittedName>
</protein>
<reference evidence="1" key="1">
    <citation type="submission" date="2021-05" db="EMBL/GenBank/DDBJ databases">
        <authorList>
            <person name="Alioto T."/>
            <person name="Alioto T."/>
            <person name="Gomez Garrido J."/>
        </authorList>
    </citation>
    <scope>NUCLEOTIDE SEQUENCE</scope>
</reference>
<sequence length="109" mass="12598">MMKDNLVHIYLFLQQCSIFTSHILSLLLQFSILHYNVLISLEPSHSFKVQIWSPWSSHDERHSCTHFSGNLHYSCSMSLVFNIVSYKCSDILEALSFIQGQDLVTLVFS</sequence>
<organism evidence="1">
    <name type="scientific">Cacopsylla melanoneura</name>
    <dbReference type="NCBI Taxonomy" id="428564"/>
    <lineage>
        <taxon>Eukaryota</taxon>
        <taxon>Metazoa</taxon>
        <taxon>Ecdysozoa</taxon>
        <taxon>Arthropoda</taxon>
        <taxon>Hexapoda</taxon>
        <taxon>Insecta</taxon>
        <taxon>Pterygota</taxon>
        <taxon>Neoptera</taxon>
        <taxon>Paraneoptera</taxon>
        <taxon>Hemiptera</taxon>
        <taxon>Sternorrhyncha</taxon>
        <taxon>Psylloidea</taxon>
        <taxon>Psyllidae</taxon>
        <taxon>Psyllinae</taxon>
        <taxon>Cacopsylla</taxon>
    </lineage>
</organism>
<proteinExistence type="predicted"/>
<name>A0A8D8YEH1_9HEMI</name>
<evidence type="ECO:0000313" key="1">
    <source>
        <dbReference type="EMBL" id="CAG6727295.1"/>
    </source>
</evidence>